<evidence type="ECO:0000256" key="3">
    <source>
        <dbReference type="ARBA" id="ARBA00022723"/>
    </source>
</evidence>
<dbReference type="GO" id="GO:0046872">
    <property type="term" value="F:metal ion binding"/>
    <property type="evidence" value="ECO:0007669"/>
    <property type="project" value="UniProtKB-KW"/>
</dbReference>
<keyword evidence="8" id="KW-1015">Disulfide bond</keyword>
<evidence type="ECO:0000313" key="11">
    <source>
        <dbReference type="Proteomes" id="UP000033647"/>
    </source>
</evidence>
<evidence type="ECO:0000256" key="8">
    <source>
        <dbReference type="ARBA" id="ARBA00023157"/>
    </source>
</evidence>
<dbReference type="PANTHER" id="PTHR47466">
    <property type="match status" value="1"/>
</dbReference>
<evidence type="ECO:0000256" key="7">
    <source>
        <dbReference type="ARBA" id="ARBA00023049"/>
    </source>
</evidence>
<dbReference type="CDD" id="cd04275">
    <property type="entry name" value="ZnMc_pappalysin_like"/>
    <property type="match status" value="1"/>
</dbReference>
<sequence>MADSIFTSLRLTYRAVEDSDDDFLLQLQTDPESQLRLCPAFPTPQSKPNVEVRKAFHAKCMLVAMIWAKSGPDNEEPQRVGTIMLKRPTSFGNFRDKDLGLSRFNGCWIGRFGGVDLRNVGSMVCDYNVGGIKLYEQSGFKLEGRLREEIWYDGEWRDDLIYGMLKGEWENRYGNAKAQVEKAWSRKVISGIIVMRVMNTAYATSGFSFNTKSIDYHVHDTWATAGTAPLVLEYKNALRKGSYEDFNVYFLSDIPGGNLGSCTYPQQNITDLVRRRDRCSNLAGTLLGAETTDYNLGKTAVHETGHWLGLFHTVDGGNYTGDGDFIADTPAQLTPTTGCPIANRTDSCPMQEGLDPIHNYMDYSSDVCMTEFAKMQSVRMLKTFAEMRKGRK</sequence>
<evidence type="ECO:0000256" key="2">
    <source>
        <dbReference type="ARBA" id="ARBA00022670"/>
    </source>
</evidence>
<dbReference type="Gene3D" id="3.40.390.10">
    <property type="entry name" value="Collagenase (Catalytic Domain)"/>
    <property type="match status" value="1"/>
</dbReference>
<dbReference type="InterPro" id="IPR008754">
    <property type="entry name" value="Peptidase_M43"/>
</dbReference>
<organism evidence="10 11">
    <name type="scientific">Zymoseptoria brevis</name>
    <dbReference type="NCBI Taxonomy" id="1047168"/>
    <lineage>
        <taxon>Eukaryota</taxon>
        <taxon>Fungi</taxon>
        <taxon>Dikarya</taxon>
        <taxon>Ascomycota</taxon>
        <taxon>Pezizomycotina</taxon>
        <taxon>Dothideomycetes</taxon>
        <taxon>Dothideomycetidae</taxon>
        <taxon>Mycosphaerellales</taxon>
        <taxon>Mycosphaerellaceae</taxon>
        <taxon>Zymoseptoria</taxon>
    </lineage>
</organism>
<keyword evidence="3" id="KW-0479">Metal-binding</keyword>
<dbReference type="Gene3D" id="3.40.630.30">
    <property type="match status" value="1"/>
</dbReference>
<evidence type="ECO:0000256" key="4">
    <source>
        <dbReference type="ARBA" id="ARBA00022729"/>
    </source>
</evidence>
<keyword evidence="5" id="KW-0378">Hydrolase</keyword>
<dbReference type="GO" id="GO:0006508">
    <property type="term" value="P:proteolysis"/>
    <property type="evidence" value="ECO:0007669"/>
    <property type="project" value="UniProtKB-KW"/>
</dbReference>
<dbReference type="GO" id="GO:0008237">
    <property type="term" value="F:metallopeptidase activity"/>
    <property type="evidence" value="ECO:0007669"/>
    <property type="project" value="UniProtKB-KW"/>
</dbReference>
<gene>
    <name evidence="10" type="ORF">TI39_contig5842g00017</name>
</gene>
<dbReference type="SUPFAM" id="SSF55729">
    <property type="entry name" value="Acyl-CoA N-acyltransferases (Nat)"/>
    <property type="match status" value="1"/>
</dbReference>
<evidence type="ECO:0000313" key="10">
    <source>
        <dbReference type="EMBL" id="KJX92528.1"/>
    </source>
</evidence>
<keyword evidence="7" id="KW-0482">Metalloprotease</keyword>
<comment type="similarity">
    <text evidence="1">Belongs to the peptidase M43B family.</text>
</comment>
<evidence type="ECO:0000256" key="1">
    <source>
        <dbReference type="ARBA" id="ARBA00008721"/>
    </source>
</evidence>
<dbReference type="SUPFAM" id="SSF55486">
    <property type="entry name" value="Metalloproteases ('zincins'), catalytic domain"/>
    <property type="match status" value="1"/>
</dbReference>
<keyword evidence="2" id="KW-0645">Protease</keyword>
<dbReference type="STRING" id="1047168.A0A0F4G5C2"/>
<dbReference type="OrthoDB" id="64477at2759"/>
<keyword evidence="11" id="KW-1185">Reference proteome</keyword>
<dbReference type="Proteomes" id="UP000033647">
    <property type="component" value="Unassembled WGS sequence"/>
</dbReference>
<evidence type="ECO:0000256" key="5">
    <source>
        <dbReference type="ARBA" id="ARBA00022801"/>
    </source>
</evidence>
<dbReference type="InterPro" id="IPR016181">
    <property type="entry name" value="Acyl_CoA_acyltransferase"/>
</dbReference>
<keyword evidence="6" id="KW-0862">Zinc</keyword>
<evidence type="ECO:0000256" key="6">
    <source>
        <dbReference type="ARBA" id="ARBA00022833"/>
    </source>
</evidence>
<evidence type="ECO:0000259" key="9">
    <source>
        <dbReference type="Pfam" id="PF05572"/>
    </source>
</evidence>
<dbReference type="AlphaFoldDB" id="A0A0F4G5C2"/>
<reference evidence="10 11" key="1">
    <citation type="submission" date="2015-03" db="EMBL/GenBank/DDBJ databases">
        <title>RNA-seq based gene annotation and comparative genomics of four Zymoseptoria species reveal species-specific pathogenicity related genes and transposable element activity.</title>
        <authorList>
            <person name="Grandaubert J."/>
            <person name="Bhattacharyya A."/>
            <person name="Stukenbrock E.H."/>
        </authorList>
    </citation>
    <scope>NUCLEOTIDE SEQUENCE [LARGE SCALE GENOMIC DNA]</scope>
    <source>
        <strain evidence="10 11">Zb18110</strain>
    </source>
</reference>
<dbReference type="EMBL" id="LAFY01005797">
    <property type="protein sequence ID" value="KJX92528.1"/>
    <property type="molecule type" value="Genomic_DNA"/>
</dbReference>
<dbReference type="InterPro" id="IPR024079">
    <property type="entry name" value="MetalloPept_cat_dom_sf"/>
</dbReference>
<keyword evidence="4" id="KW-0732">Signal</keyword>
<accession>A0A0F4G5C2</accession>
<dbReference type="Pfam" id="PF05572">
    <property type="entry name" value="Peptidase_M43"/>
    <property type="match status" value="1"/>
</dbReference>
<feature type="domain" description="Peptidase M43 pregnancy-associated plasma-A" evidence="9">
    <location>
        <begin position="246"/>
        <end position="383"/>
    </location>
</feature>
<name>A0A0F4G5C2_9PEZI</name>
<protein>
    <recommendedName>
        <fullName evidence="9">Peptidase M43 pregnancy-associated plasma-A domain-containing protein</fullName>
    </recommendedName>
</protein>
<comment type="caution">
    <text evidence="10">The sequence shown here is derived from an EMBL/GenBank/DDBJ whole genome shotgun (WGS) entry which is preliminary data.</text>
</comment>
<proteinExistence type="inferred from homology"/>
<dbReference type="PANTHER" id="PTHR47466:SF1">
    <property type="entry name" value="METALLOPROTEASE MEP1 (AFU_ORTHOLOGUE AFUA_1G07730)-RELATED"/>
    <property type="match status" value="1"/>
</dbReference>